<dbReference type="GO" id="GO:0006228">
    <property type="term" value="P:UTP biosynthetic process"/>
    <property type="evidence" value="ECO:0007669"/>
    <property type="project" value="InterPro"/>
</dbReference>
<dbReference type="PRINTS" id="PR01243">
    <property type="entry name" value="NUCDPKINASE"/>
</dbReference>
<keyword evidence="10" id="KW-0546">Nucleotide metabolism</keyword>
<gene>
    <name evidence="15" type="ORF">DFQ27_005874</name>
</gene>
<keyword evidence="4 13" id="KW-0808">Transferase</keyword>
<keyword evidence="8 13" id="KW-0067">ATP-binding</keyword>
<dbReference type="PANTHER" id="PTHR46161">
    <property type="entry name" value="NUCLEOSIDE DIPHOSPHATE KINASE"/>
    <property type="match status" value="1"/>
</dbReference>
<feature type="binding site" evidence="11">
    <location>
        <position position="91"/>
    </location>
    <ligand>
        <name>ATP</name>
        <dbReference type="ChEBI" id="CHEBI:30616"/>
    </ligand>
</feature>
<evidence type="ECO:0000256" key="1">
    <source>
        <dbReference type="ARBA" id="ARBA00008142"/>
    </source>
</evidence>
<evidence type="ECO:0000313" key="15">
    <source>
        <dbReference type="EMBL" id="KAG0256149.1"/>
    </source>
</evidence>
<evidence type="ECO:0000256" key="2">
    <source>
        <dbReference type="ARBA" id="ARBA00017632"/>
    </source>
</evidence>
<protein>
    <recommendedName>
        <fullName evidence="2 13">Nucleoside diphosphate kinase</fullName>
        <ecNumber evidence="13">2.7.4.6</ecNumber>
    </recommendedName>
</protein>
<keyword evidence="6 13" id="KW-0547">Nucleotide-binding</keyword>
<organism evidence="15 16">
    <name type="scientific">Actinomortierella ambigua</name>
    <dbReference type="NCBI Taxonomy" id="1343610"/>
    <lineage>
        <taxon>Eukaryota</taxon>
        <taxon>Fungi</taxon>
        <taxon>Fungi incertae sedis</taxon>
        <taxon>Mucoromycota</taxon>
        <taxon>Mortierellomycotina</taxon>
        <taxon>Mortierellomycetes</taxon>
        <taxon>Mortierellales</taxon>
        <taxon>Mortierellaceae</taxon>
        <taxon>Actinomortierella</taxon>
    </lineage>
</organism>
<evidence type="ECO:0000256" key="11">
    <source>
        <dbReference type="PROSITE-ProRule" id="PRU00706"/>
    </source>
</evidence>
<accession>A0A9P6U2B2</accession>
<dbReference type="GO" id="GO:0004550">
    <property type="term" value="F:nucleoside diphosphate kinase activity"/>
    <property type="evidence" value="ECO:0007669"/>
    <property type="project" value="UniProtKB-EC"/>
</dbReference>
<keyword evidence="9" id="KW-0460">Magnesium</keyword>
<dbReference type="Gene3D" id="3.30.70.141">
    <property type="entry name" value="Nucleoside diphosphate kinase-like domain"/>
    <property type="match status" value="1"/>
</dbReference>
<dbReference type="GO" id="GO:0046872">
    <property type="term" value="F:metal ion binding"/>
    <property type="evidence" value="ECO:0007669"/>
    <property type="project" value="UniProtKB-KW"/>
</dbReference>
<dbReference type="InterPro" id="IPR034907">
    <property type="entry name" value="NDK-like_dom"/>
</dbReference>
<evidence type="ECO:0000256" key="5">
    <source>
        <dbReference type="ARBA" id="ARBA00022723"/>
    </source>
</evidence>
<reference evidence="15" key="1">
    <citation type="journal article" date="2020" name="Fungal Divers.">
        <title>Resolving the Mortierellaceae phylogeny through synthesis of multi-gene phylogenetics and phylogenomics.</title>
        <authorList>
            <person name="Vandepol N."/>
            <person name="Liber J."/>
            <person name="Desiro A."/>
            <person name="Na H."/>
            <person name="Kennedy M."/>
            <person name="Barry K."/>
            <person name="Grigoriev I.V."/>
            <person name="Miller A.N."/>
            <person name="O'Donnell K."/>
            <person name="Stajich J.E."/>
            <person name="Bonito G."/>
        </authorList>
    </citation>
    <scope>NUCLEOTIDE SEQUENCE</scope>
    <source>
        <strain evidence="15">BC1065</strain>
    </source>
</reference>
<feature type="active site" description="Pros-phosphohistidine intermediate" evidence="11">
    <location>
        <position position="118"/>
    </location>
</feature>
<dbReference type="InterPro" id="IPR001564">
    <property type="entry name" value="Nucleoside_diP_kinase"/>
</dbReference>
<dbReference type="Proteomes" id="UP000807716">
    <property type="component" value="Unassembled WGS sequence"/>
</dbReference>
<dbReference type="GO" id="GO:0005524">
    <property type="term" value="F:ATP binding"/>
    <property type="evidence" value="ECO:0007669"/>
    <property type="project" value="UniProtKB-KW"/>
</dbReference>
<comment type="caution">
    <text evidence="15">The sequence shown here is derived from an EMBL/GenBank/DDBJ whole genome shotgun (WGS) entry which is preliminary data.</text>
</comment>
<dbReference type="PROSITE" id="PS00469">
    <property type="entry name" value="NDPK"/>
    <property type="match status" value="1"/>
</dbReference>
<keyword evidence="3" id="KW-0963">Cytoplasm</keyword>
<comment type="catalytic activity">
    <reaction evidence="13">
        <text>a 2'-deoxyribonucleoside 5'-diphosphate + ATP = a 2'-deoxyribonucleoside 5'-triphosphate + ADP</text>
        <dbReference type="Rhea" id="RHEA:44640"/>
        <dbReference type="ChEBI" id="CHEBI:30616"/>
        <dbReference type="ChEBI" id="CHEBI:61560"/>
        <dbReference type="ChEBI" id="CHEBI:73316"/>
        <dbReference type="ChEBI" id="CHEBI:456216"/>
        <dbReference type="EC" id="2.7.4.6"/>
    </reaction>
</comment>
<dbReference type="PROSITE" id="PS51374">
    <property type="entry name" value="NDPK_LIKE"/>
    <property type="match status" value="1"/>
</dbReference>
<keyword evidence="5" id="KW-0479">Metal-binding</keyword>
<evidence type="ECO:0000256" key="8">
    <source>
        <dbReference type="ARBA" id="ARBA00022840"/>
    </source>
</evidence>
<name>A0A9P6U2B2_9FUNG</name>
<evidence type="ECO:0000256" key="9">
    <source>
        <dbReference type="ARBA" id="ARBA00022842"/>
    </source>
</evidence>
<feature type="binding site" evidence="11">
    <location>
        <position position="57"/>
    </location>
    <ligand>
        <name>ATP</name>
        <dbReference type="ChEBI" id="CHEBI:30616"/>
    </ligand>
</feature>
<keyword evidence="7 13" id="KW-0418">Kinase</keyword>
<dbReference type="InterPro" id="IPR023005">
    <property type="entry name" value="Nucleoside_diP_kinase_AS"/>
</dbReference>
<feature type="domain" description="Nucleoside diphosphate kinase-like" evidence="14">
    <location>
        <begin position="2"/>
        <end position="137"/>
    </location>
</feature>
<feature type="binding site" evidence="11">
    <location>
        <position position="115"/>
    </location>
    <ligand>
        <name>ATP</name>
        <dbReference type="ChEBI" id="CHEBI:30616"/>
    </ligand>
</feature>
<dbReference type="OrthoDB" id="2162449at2759"/>
<dbReference type="InterPro" id="IPR036850">
    <property type="entry name" value="NDK-like_dom_sf"/>
</dbReference>
<evidence type="ECO:0000256" key="4">
    <source>
        <dbReference type="ARBA" id="ARBA00022679"/>
    </source>
</evidence>
<feature type="binding site" evidence="11">
    <location>
        <position position="10"/>
    </location>
    <ligand>
        <name>ATP</name>
        <dbReference type="ChEBI" id="CHEBI:30616"/>
    </ligand>
</feature>
<dbReference type="PANTHER" id="PTHR46161:SF3">
    <property type="entry name" value="NUCLEOSIDE DIPHOSPHATE KINASE DDB_G0292928-RELATED"/>
    <property type="match status" value="1"/>
</dbReference>
<dbReference type="EC" id="2.7.4.6" evidence="13"/>
<evidence type="ECO:0000256" key="6">
    <source>
        <dbReference type="ARBA" id="ARBA00022741"/>
    </source>
</evidence>
<dbReference type="GO" id="GO:0006183">
    <property type="term" value="P:GTP biosynthetic process"/>
    <property type="evidence" value="ECO:0007669"/>
    <property type="project" value="InterPro"/>
</dbReference>
<dbReference type="EMBL" id="JAAAJB010000423">
    <property type="protein sequence ID" value="KAG0256149.1"/>
    <property type="molecule type" value="Genomic_DNA"/>
</dbReference>
<feature type="binding site" evidence="11">
    <location>
        <position position="105"/>
    </location>
    <ligand>
        <name>ATP</name>
        <dbReference type="ChEBI" id="CHEBI:30616"/>
    </ligand>
</feature>
<evidence type="ECO:0000313" key="16">
    <source>
        <dbReference type="Proteomes" id="UP000807716"/>
    </source>
</evidence>
<dbReference type="AlphaFoldDB" id="A0A9P6U2B2"/>
<keyword evidence="16" id="KW-1185">Reference proteome</keyword>
<feature type="binding site" evidence="11">
    <location>
        <position position="85"/>
    </location>
    <ligand>
        <name>ATP</name>
        <dbReference type="ChEBI" id="CHEBI:30616"/>
    </ligand>
</feature>
<evidence type="ECO:0000256" key="10">
    <source>
        <dbReference type="ARBA" id="ARBA00023080"/>
    </source>
</evidence>
<sequence>MTQRTYAMLKPDVASLHRDAIVKMVTEGGFKIVAQKEYQFTLAAAQEFYAEHEGRPFFDDLTTWISSAPVYAMVLEKDNAIVDWRTFIGPTNSEKARAEAPDSIRAKYGKDGSHNAVHGSDSVESAKREILLVFPELA</sequence>
<dbReference type="SMART" id="SM00562">
    <property type="entry name" value="NDK"/>
    <property type="match status" value="1"/>
</dbReference>
<comment type="similarity">
    <text evidence="1 11 12">Belongs to the NDK family.</text>
</comment>
<evidence type="ECO:0000259" key="14">
    <source>
        <dbReference type="SMART" id="SM00562"/>
    </source>
</evidence>
<proteinExistence type="inferred from homology"/>
<evidence type="ECO:0000256" key="12">
    <source>
        <dbReference type="RuleBase" id="RU004011"/>
    </source>
</evidence>
<evidence type="ECO:0000256" key="7">
    <source>
        <dbReference type="ARBA" id="ARBA00022777"/>
    </source>
</evidence>
<dbReference type="SUPFAM" id="SSF54919">
    <property type="entry name" value="Nucleoside diphosphate kinase, NDK"/>
    <property type="match status" value="1"/>
</dbReference>
<dbReference type="GO" id="GO:0006241">
    <property type="term" value="P:CTP biosynthetic process"/>
    <property type="evidence" value="ECO:0007669"/>
    <property type="project" value="InterPro"/>
</dbReference>
<dbReference type="Pfam" id="PF00334">
    <property type="entry name" value="NDK"/>
    <property type="match status" value="1"/>
</dbReference>
<evidence type="ECO:0000256" key="3">
    <source>
        <dbReference type="ARBA" id="ARBA00022490"/>
    </source>
</evidence>
<evidence type="ECO:0000256" key="13">
    <source>
        <dbReference type="RuleBase" id="RU004013"/>
    </source>
</evidence>